<dbReference type="Proteomes" id="UP001595443">
    <property type="component" value="Unassembled WGS sequence"/>
</dbReference>
<dbReference type="InterPro" id="IPR006357">
    <property type="entry name" value="HAD-SF_hydro_IIA"/>
</dbReference>
<accession>A0ABV7AGM3</accession>
<reference evidence="2" key="1">
    <citation type="journal article" date="2019" name="Int. J. Syst. Evol. Microbiol.">
        <title>The Global Catalogue of Microorganisms (GCM) 10K type strain sequencing project: providing services to taxonomists for standard genome sequencing and annotation.</title>
        <authorList>
            <consortium name="The Broad Institute Genomics Platform"/>
            <consortium name="The Broad Institute Genome Sequencing Center for Infectious Disease"/>
            <person name="Wu L."/>
            <person name="Ma J."/>
        </authorList>
    </citation>
    <scope>NUCLEOTIDE SEQUENCE [LARGE SCALE GENOMIC DNA]</scope>
    <source>
        <strain evidence="2">KCTC 62192</strain>
    </source>
</reference>
<evidence type="ECO:0000313" key="1">
    <source>
        <dbReference type="EMBL" id="MFC2968248.1"/>
    </source>
</evidence>
<dbReference type="PANTHER" id="PTHR19288">
    <property type="entry name" value="4-NITROPHENYLPHOSPHATASE-RELATED"/>
    <property type="match status" value="1"/>
</dbReference>
<organism evidence="1 2">
    <name type="scientific">Acidimangrovimonas pyrenivorans</name>
    <dbReference type="NCBI Taxonomy" id="2030798"/>
    <lineage>
        <taxon>Bacteria</taxon>
        <taxon>Pseudomonadati</taxon>
        <taxon>Pseudomonadota</taxon>
        <taxon>Alphaproteobacteria</taxon>
        <taxon>Rhodobacterales</taxon>
        <taxon>Paracoccaceae</taxon>
        <taxon>Acidimangrovimonas</taxon>
    </lineage>
</organism>
<dbReference type="Gene3D" id="3.40.50.1000">
    <property type="entry name" value="HAD superfamily/HAD-like"/>
    <property type="match status" value="2"/>
</dbReference>
<evidence type="ECO:0000313" key="2">
    <source>
        <dbReference type="Proteomes" id="UP001595443"/>
    </source>
</evidence>
<dbReference type="InterPro" id="IPR036412">
    <property type="entry name" value="HAD-like_sf"/>
</dbReference>
<proteinExistence type="predicted"/>
<dbReference type="PANTHER" id="PTHR19288:SF46">
    <property type="entry name" value="HALOACID DEHALOGENASE-LIKE HYDROLASE DOMAIN-CONTAINING PROTEIN 2"/>
    <property type="match status" value="1"/>
</dbReference>
<protein>
    <submittedName>
        <fullName evidence="1">HAD-IIA family hydrolase</fullName>
    </submittedName>
</protein>
<dbReference type="GO" id="GO:0016787">
    <property type="term" value="F:hydrolase activity"/>
    <property type="evidence" value="ECO:0007669"/>
    <property type="project" value="UniProtKB-KW"/>
</dbReference>
<dbReference type="Pfam" id="PF13242">
    <property type="entry name" value="Hydrolase_like"/>
    <property type="match status" value="1"/>
</dbReference>
<keyword evidence="1" id="KW-0378">Hydrolase</keyword>
<dbReference type="RefSeq" id="WP_377832917.1">
    <property type="nucleotide sequence ID" value="NZ_JBHRSK010000004.1"/>
</dbReference>
<name>A0ABV7AGM3_9RHOB</name>
<dbReference type="EMBL" id="JBHRSK010000004">
    <property type="protein sequence ID" value="MFC2968248.1"/>
    <property type="molecule type" value="Genomic_DNA"/>
</dbReference>
<dbReference type="Pfam" id="PF13344">
    <property type="entry name" value="Hydrolase_6"/>
    <property type="match status" value="1"/>
</dbReference>
<keyword evidence="2" id="KW-1185">Reference proteome</keyword>
<gene>
    <name evidence="1" type="ORF">ACFOES_09095</name>
</gene>
<comment type="caution">
    <text evidence="1">The sequence shown here is derived from an EMBL/GenBank/DDBJ whole genome shotgun (WGS) entry which is preliminary data.</text>
</comment>
<dbReference type="InterPro" id="IPR023214">
    <property type="entry name" value="HAD_sf"/>
</dbReference>
<dbReference type="SUPFAM" id="SSF56784">
    <property type="entry name" value="HAD-like"/>
    <property type="match status" value="1"/>
</dbReference>
<sequence length="257" mass="26597">MTQPIGLPEFLSGPLPARAAVLADLDGCLIAGDRVLPGVPELLDRCGDRLWVVSNNSTDTAEHLSARLGRMGLGLPAERLVLAGEETLRDLQRRRPGARVALYAAPPLVALARALGLAPDREQPELAVLARDTGFGFADLAELTAMAARGLPVLLTNPDTFHPGPDGAPRPETGALWAAVRAAVPDATASSLAKPAPDLVVAALARAGVAPGEAVFLGDTPETDGRAAATAGVEFVLLARPLARPDGTIRTQEIVTC</sequence>